<feature type="compositionally biased region" description="Polar residues" evidence="1">
    <location>
        <begin position="246"/>
        <end position="256"/>
    </location>
</feature>
<feature type="signal peptide" evidence="2">
    <location>
        <begin position="1"/>
        <end position="20"/>
    </location>
</feature>
<dbReference type="OrthoDB" id="3440282at2759"/>
<organism evidence="3 4">
    <name type="scientific">Hypocrea virens (strain Gv29-8 / FGSC 10586)</name>
    <name type="common">Gliocladium virens</name>
    <name type="synonym">Trichoderma virens</name>
    <dbReference type="NCBI Taxonomy" id="413071"/>
    <lineage>
        <taxon>Eukaryota</taxon>
        <taxon>Fungi</taxon>
        <taxon>Dikarya</taxon>
        <taxon>Ascomycota</taxon>
        <taxon>Pezizomycotina</taxon>
        <taxon>Sordariomycetes</taxon>
        <taxon>Hypocreomycetidae</taxon>
        <taxon>Hypocreales</taxon>
        <taxon>Hypocreaceae</taxon>
        <taxon>Trichoderma</taxon>
    </lineage>
</organism>
<evidence type="ECO:0008006" key="5">
    <source>
        <dbReference type="Google" id="ProtNLM"/>
    </source>
</evidence>
<keyword evidence="2" id="KW-0732">Signal</keyword>
<dbReference type="VEuPathDB" id="FungiDB:TRIVIDRAFT_209620"/>
<dbReference type="InParanoid" id="G9MYM3"/>
<keyword evidence="4" id="KW-1185">Reference proteome</keyword>
<sequence length="290" mass="29234">MKIIPFWVPVALIRFLPVLAQTTPTPSSPAPSCKASLVASLCSYPTPGLDFAVASDSRASCWDYCNAHPPCNFVIFAAGNPLTGTGTCWLYPGESFDVSAGSSDCANPYLSVYGQPVCPGSGTPTSGNCAATATPTAVASVCGYPTPPDNCFSTCTASEGASDCLSQCAKADSCSYIVFNPHNPDNSPYSLGTCWMYPSGSYDAGAATTCSGPPEQFVYNNVCPKPSPSSSSASSSAPVPSSAASINSTEASTNRIAGTRTAGTGSTASETVGAGTVVAAAALATTTILL</sequence>
<gene>
    <name evidence="3" type="ORF">TRIVIDRAFT_209620</name>
</gene>
<dbReference type="OMA" id="QCAKADS"/>
<name>G9MYM3_HYPVG</name>
<reference evidence="3 4" key="1">
    <citation type="journal article" date="2011" name="Genome Biol.">
        <title>Comparative genome sequence analysis underscores mycoparasitism as the ancestral life style of Trichoderma.</title>
        <authorList>
            <person name="Kubicek C.P."/>
            <person name="Herrera-Estrella A."/>
            <person name="Seidl-Seiboth V."/>
            <person name="Martinez D.A."/>
            <person name="Druzhinina I.S."/>
            <person name="Thon M."/>
            <person name="Zeilinger S."/>
            <person name="Casas-Flores S."/>
            <person name="Horwitz B.A."/>
            <person name="Mukherjee P.K."/>
            <person name="Mukherjee M."/>
            <person name="Kredics L."/>
            <person name="Alcaraz L.D."/>
            <person name="Aerts A."/>
            <person name="Antal Z."/>
            <person name="Atanasova L."/>
            <person name="Cervantes-Badillo M.G."/>
            <person name="Challacombe J."/>
            <person name="Chertkov O."/>
            <person name="McCluskey K."/>
            <person name="Coulpier F."/>
            <person name="Deshpande N."/>
            <person name="von Doehren H."/>
            <person name="Ebbole D.J."/>
            <person name="Esquivel-Naranjo E.U."/>
            <person name="Fekete E."/>
            <person name="Flipphi M."/>
            <person name="Glaser F."/>
            <person name="Gomez-Rodriguez E.Y."/>
            <person name="Gruber S."/>
            <person name="Han C."/>
            <person name="Henrissat B."/>
            <person name="Hermosa R."/>
            <person name="Hernandez-Onate M."/>
            <person name="Karaffa L."/>
            <person name="Kosti I."/>
            <person name="Le Crom S."/>
            <person name="Lindquist E."/>
            <person name="Lucas S."/>
            <person name="Luebeck M."/>
            <person name="Luebeck P.S."/>
            <person name="Margeot A."/>
            <person name="Metz B."/>
            <person name="Misra M."/>
            <person name="Nevalainen H."/>
            <person name="Omann M."/>
            <person name="Packer N."/>
            <person name="Perrone G."/>
            <person name="Uresti-Rivera E.E."/>
            <person name="Salamov A."/>
            <person name="Schmoll M."/>
            <person name="Seiboth B."/>
            <person name="Shapiro H."/>
            <person name="Sukno S."/>
            <person name="Tamayo-Ramos J.A."/>
            <person name="Tisch D."/>
            <person name="Wiest A."/>
            <person name="Wilkinson H.H."/>
            <person name="Zhang M."/>
            <person name="Coutinho P.M."/>
            <person name="Kenerley C.M."/>
            <person name="Monte E."/>
            <person name="Baker S.E."/>
            <person name="Grigoriev I.V."/>
        </authorList>
    </citation>
    <scope>NUCLEOTIDE SEQUENCE [LARGE SCALE GENOMIC DNA]</scope>
    <source>
        <strain evidence="4">Gv29-8 / FGSC 10586</strain>
    </source>
</reference>
<dbReference type="GeneID" id="25790520"/>
<dbReference type="AlphaFoldDB" id="G9MYM3"/>
<feature type="chain" id="PRO_5003524023" description="Apple domain-containing protein" evidence="2">
    <location>
        <begin position="21"/>
        <end position="290"/>
    </location>
</feature>
<dbReference type="EMBL" id="ABDF02000079">
    <property type="protein sequence ID" value="EHK20437.1"/>
    <property type="molecule type" value="Genomic_DNA"/>
</dbReference>
<dbReference type="eggNOG" id="ENOG502SKWH">
    <property type="taxonomic scope" value="Eukaryota"/>
</dbReference>
<evidence type="ECO:0000256" key="1">
    <source>
        <dbReference type="SAM" id="MobiDB-lite"/>
    </source>
</evidence>
<evidence type="ECO:0000256" key="2">
    <source>
        <dbReference type="SAM" id="SignalP"/>
    </source>
</evidence>
<evidence type="ECO:0000313" key="4">
    <source>
        <dbReference type="Proteomes" id="UP000007115"/>
    </source>
</evidence>
<dbReference type="Proteomes" id="UP000007115">
    <property type="component" value="Unassembled WGS sequence"/>
</dbReference>
<feature type="region of interest" description="Disordered" evidence="1">
    <location>
        <begin position="230"/>
        <end position="269"/>
    </location>
</feature>
<feature type="compositionally biased region" description="Low complexity" evidence="1">
    <location>
        <begin position="257"/>
        <end position="269"/>
    </location>
</feature>
<protein>
    <recommendedName>
        <fullName evidence="5">Apple domain-containing protein</fullName>
    </recommendedName>
</protein>
<dbReference type="RefSeq" id="XP_013954634.1">
    <property type="nucleotide sequence ID" value="XM_014099159.1"/>
</dbReference>
<evidence type="ECO:0000313" key="3">
    <source>
        <dbReference type="EMBL" id="EHK20437.1"/>
    </source>
</evidence>
<feature type="compositionally biased region" description="Low complexity" evidence="1">
    <location>
        <begin position="230"/>
        <end position="245"/>
    </location>
</feature>
<dbReference type="HOGENOM" id="CLU_061426_0_0_1"/>
<proteinExistence type="predicted"/>
<accession>G9MYM3</accession>
<comment type="caution">
    <text evidence="3">The sequence shown here is derived from an EMBL/GenBank/DDBJ whole genome shotgun (WGS) entry which is preliminary data.</text>
</comment>